<dbReference type="EMBL" id="GBXM01066161">
    <property type="protein sequence ID" value="JAH42416.1"/>
    <property type="molecule type" value="Transcribed_RNA"/>
</dbReference>
<accession>A0A0E9SM76</accession>
<dbReference type="AlphaFoldDB" id="A0A0E9SM76"/>
<evidence type="ECO:0000313" key="1">
    <source>
        <dbReference type="EMBL" id="JAH42416.1"/>
    </source>
</evidence>
<organism evidence="1">
    <name type="scientific">Anguilla anguilla</name>
    <name type="common">European freshwater eel</name>
    <name type="synonym">Muraena anguilla</name>
    <dbReference type="NCBI Taxonomy" id="7936"/>
    <lineage>
        <taxon>Eukaryota</taxon>
        <taxon>Metazoa</taxon>
        <taxon>Chordata</taxon>
        <taxon>Craniata</taxon>
        <taxon>Vertebrata</taxon>
        <taxon>Euteleostomi</taxon>
        <taxon>Actinopterygii</taxon>
        <taxon>Neopterygii</taxon>
        <taxon>Teleostei</taxon>
        <taxon>Anguilliformes</taxon>
        <taxon>Anguillidae</taxon>
        <taxon>Anguilla</taxon>
    </lineage>
</organism>
<proteinExistence type="predicted"/>
<name>A0A0E9SM76_ANGAN</name>
<reference evidence="1" key="2">
    <citation type="journal article" date="2015" name="Fish Shellfish Immunol.">
        <title>Early steps in the European eel (Anguilla anguilla)-Vibrio vulnificus interaction in the gills: Role of the RtxA13 toxin.</title>
        <authorList>
            <person name="Callol A."/>
            <person name="Pajuelo D."/>
            <person name="Ebbesson L."/>
            <person name="Teles M."/>
            <person name="MacKenzie S."/>
            <person name="Amaro C."/>
        </authorList>
    </citation>
    <scope>NUCLEOTIDE SEQUENCE</scope>
</reference>
<protein>
    <submittedName>
        <fullName evidence="1">Uncharacterized protein</fullName>
    </submittedName>
</protein>
<reference evidence="1" key="1">
    <citation type="submission" date="2014-11" db="EMBL/GenBank/DDBJ databases">
        <authorList>
            <person name="Amaro Gonzalez C."/>
        </authorList>
    </citation>
    <scope>NUCLEOTIDE SEQUENCE</scope>
</reference>
<sequence>MLTATCYDKAIRHTSLERVELIISHSTRVYLSQTIASIFPSRPTKTINLHRSG</sequence>